<organism evidence="1 2">
    <name type="scientific">Christiangramia sediminicola</name>
    <dbReference type="NCBI Taxonomy" id="3073267"/>
    <lineage>
        <taxon>Bacteria</taxon>
        <taxon>Pseudomonadati</taxon>
        <taxon>Bacteroidota</taxon>
        <taxon>Flavobacteriia</taxon>
        <taxon>Flavobacteriales</taxon>
        <taxon>Flavobacteriaceae</taxon>
        <taxon>Christiangramia</taxon>
    </lineage>
</organism>
<proteinExistence type="predicted"/>
<accession>A0ABU1EPE4</accession>
<evidence type="ECO:0000313" key="2">
    <source>
        <dbReference type="Proteomes" id="UP001257234"/>
    </source>
</evidence>
<reference evidence="2" key="1">
    <citation type="submission" date="2023-07" db="EMBL/GenBank/DDBJ databases">
        <title>Christiangramia sp. SM2212., a novel bacterium of the family Flavobacteriaceae isolated from the sea sediment.</title>
        <authorList>
            <person name="Wang J."/>
            <person name="Zhang X."/>
        </authorList>
    </citation>
    <scope>NUCLEOTIDE SEQUENCE [LARGE SCALE GENOMIC DNA]</scope>
    <source>
        <strain evidence="2">SM2212</strain>
    </source>
</reference>
<protein>
    <submittedName>
        <fullName evidence="1">Uncharacterized protein</fullName>
    </submittedName>
</protein>
<keyword evidence="2" id="KW-1185">Reference proteome</keyword>
<dbReference type="Proteomes" id="UP001257234">
    <property type="component" value="Unassembled WGS sequence"/>
</dbReference>
<sequence length="129" mass="14705">MQKVGIHQTLYNTHKNKIMDYTLDSVTLVKKALKKRFPDYRIDNEEKFLVGAEMAEMKEKENRFFFGILTVSDVRTADLTFNEKPIIQISEGSQIGSQLFTAAEFKNLNGDPSSPEGLFLGHEINVLPH</sequence>
<gene>
    <name evidence="1" type="ORF">RE431_06395</name>
</gene>
<dbReference type="RefSeq" id="WP_309561134.1">
    <property type="nucleotide sequence ID" value="NZ_JAVJIU010000002.1"/>
</dbReference>
<dbReference type="EMBL" id="JAVJIU010000002">
    <property type="protein sequence ID" value="MDR5590261.1"/>
    <property type="molecule type" value="Genomic_DNA"/>
</dbReference>
<name>A0ABU1EPE4_9FLAO</name>
<evidence type="ECO:0000313" key="1">
    <source>
        <dbReference type="EMBL" id="MDR5590261.1"/>
    </source>
</evidence>
<comment type="caution">
    <text evidence="1">The sequence shown here is derived from an EMBL/GenBank/DDBJ whole genome shotgun (WGS) entry which is preliminary data.</text>
</comment>